<proteinExistence type="predicted"/>
<protein>
    <recommendedName>
        <fullName evidence="3">RNase H type-1 domain-containing protein</fullName>
    </recommendedName>
</protein>
<keyword evidence="2" id="KW-1185">Reference proteome</keyword>
<dbReference type="AlphaFoldDB" id="A0A4Y2NC60"/>
<evidence type="ECO:0000313" key="2">
    <source>
        <dbReference type="Proteomes" id="UP000499080"/>
    </source>
</evidence>
<evidence type="ECO:0000313" key="1">
    <source>
        <dbReference type="EMBL" id="GBN36851.1"/>
    </source>
</evidence>
<dbReference type="OrthoDB" id="6514649at2759"/>
<reference evidence="1 2" key="1">
    <citation type="journal article" date="2019" name="Sci. Rep.">
        <title>Orb-weaving spider Araneus ventricosus genome elucidates the spidroin gene catalogue.</title>
        <authorList>
            <person name="Kono N."/>
            <person name="Nakamura H."/>
            <person name="Ohtoshi R."/>
            <person name="Moran D.A.P."/>
            <person name="Shinohara A."/>
            <person name="Yoshida Y."/>
            <person name="Fujiwara M."/>
            <person name="Mori M."/>
            <person name="Tomita M."/>
            <person name="Arakawa K."/>
        </authorList>
    </citation>
    <scope>NUCLEOTIDE SEQUENCE [LARGE SCALE GENOMIC DNA]</scope>
</reference>
<gene>
    <name evidence="1" type="ORF">AVEN_114761_1</name>
</gene>
<dbReference type="EMBL" id="BGPR01008911">
    <property type="protein sequence ID" value="GBN36851.1"/>
    <property type="molecule type" value="Genomic_DNA"/>
</dbReference>
<organism evidence="1 2">
    <name type="scientific">Araneus ventricosus</name>
    <name type="common">Orbweaver spider</name>
    <name type="synonym">Epeira ventricosa</name>
    <dbReference type="NCBI Taxonomy" id="182803"/>
    <lineage>
        <taxon>Eukaryota</taxon>
        <taxon>Metazoa</taxon>
        <taxon>Ecdysozoa</taxon>
        <taxon>Arthropoda</taxon>
        <taxon>Chelicerata</taxon>
        <taxon>Arachnida</taxon>
        <taxon>Araneae</taxon>
        <taxon>Araneomorphae</taxon>
        <taxon>Entelegynae</taxon>
        <taxon>Araneoidea</taxon>
        <taxon>Araneidae</taxon>
        <taxon>Araneus</taxon>
    </lineage>
</organism>
<comment type="caution">
    <text evidence="1">The sequence shown here is derived from an EMBL/GenBank/DDBJ whole genome shotgun (WGS) entry which is preliminary data.</text>
</comment>
<dbReference type="InterPro" id="IPR036397">
    <property type="entry name" value="RNaseH_sf"/>
</dbReference>
<name>A0A4Y2NC60_ARAVE</name>
<evidence type="ECO:0008006" key="3">
    <source>
        <dbReference type="Google" id="ProtNLM"/>
    </source>
</evidence>
<accession>A0A4Y2NC60</accession>
<dbReference type="Proteomes" id="UP000499080">
    <property type="component" value="Unassembled WGS sequence"/>
</dbReference>
<sequence length="128" mass="14763">MPELIEQDLHPNFSTLHSAEQITKAKAMEFIFTPKIFYSTTLFPSQKIIETQEPRLYTLMDLKWTKALVEHIAYRKLASWQGKLNHNNSIFQAEILAIKMTIEAASSLQRPIKIWTDSLSSLMAILNL</sequence>
<dbReference type="GO" id="GO:0003676">
    <property type="term" value="F:nucleic acid binding"/>
    <property type="evidence" value="ECO:0007669"/>
    <property type="project" value="InterPro"/>
</dbReference>
<dbReference type="Gene3D" id="3.30.420.10">
    <property type="entry name" value="Ribonuclease H-like superfamily/Ribonuclease H"/>
    <property type="match status" value="1"/>
</dbReference>